<keyword evidence="2" id="KW-1185">Reference proteome</keyword>
<dbReference type="EMBL" id="BGPR01012523">
    <property type="protein sequence ID" value="GBN56437.1"/>
    <property type="molecule type" value="Genomic_DNA"/>
</dbReference>
<organism evidence="1 2">
    <name type="scientific">Araneus ventricosus</name>
    <name type="common">Orbweaver spider</name>
    <name type="synonym">Epeira ventricosa</name>
    <dbReference type="NCBI Taxonomy" id="182803"/>
    <lineage>
        <taxon>Eukaryota</taxon>
        <taxon>Metazoa</taxon>
        <taxon>Ecdysozoa</taxon>
        <taxon>Arthropoda</taxon>
        <taxon>Chelicerata</taxon>
        <taxon>Arachnida</taxon>
        <taxon>Araneae</taxon>
        <taxon>Araneomorphae</taxon>
        <taxon>Entelegynae</taxon>
        <taxon>Araneoidea</taxon>
        <taxon>Araneidae</taxon>
        <taxon>Araneus</taxon>
    </lineage>
</organism>
<dbReference type="AlphaFoldDB" id="A0A4Y2Q1L4"/>
<name>A0A4Y2Q1L4_ARAVE</name>
<gene>
    <name evidence="1" type="ORF">AVEN_176264_1</name>
</gene>
<accession>A0A4Y2Q1L4</accession>
<proteinExistence type="predicted"/>
<dbReference type="Proteomes" id="UP000499080">
    <property type="component" value="Unassembled WGS sequence"/>
</dbReference>
<reference evidence="1 2" key="1">
    <citation type="journal article" date="2019" name="Sci. Rep.">
        <title>Orb-weaving spider Araneus ventricosus genome elucidates the spidroin gene catalogue.</title>
        <authorList>
            <person name="Kono N."/>
            <person name="Nakamura H."/>
            <person name="Ohtoshi R."/>
            <person name="Moran D.A.P."/>
            <person name="Shinohara A."/>
            <person name="Yoshida Y."/>
            <person name="Fujiwara M."/>
            <person name="Mori M."/>
            <person name="Tomita M."/>
            <person name="Arakawa K."/>
        </authorList>
    </citation>
    <scope>NUCLEOTIDE SEQUENCE [LARGE SCALE GENOMIC DNA]</scope>
</reference>
<evidence type="ECO:0000313" key="2">
    <source>
        <dbReference type="Proteomes" id="UP000499080"/>
    </source>
</evidence>
<comment type="caution">
    <text evidence="1">The sequence shown here is derived from an EMBL/GenBank/DDBJ whole genome shotgun (WGS) entry which is preliminary data.</text>
</comment>
<sequence>MIEIMIPFTEIISKDQGFKSDKILSLVRMANKLLIHFNLSSKHIKWKSIGGTFDECEIQIALESLNVTSEAMETGLSDNFAEIPEEIELESVLK</sequence>
<protein>
    <submittedName>
        <fullName evidence="1">Uncharacterized protein</fullName>
    </submittedName>
</protein>
<evidence type="ECO:0000313" key="1">
    <source>
        <dbReference type="EMBL" id="GBN56437.1"/>
    </source>
</evidence>